<organism evidence="2 3">
    <name type="scientific">Natronoarchaeum philippinense</name>
    <dbReference type="NCBI Taxonomy" id="558529"/>
    <lineage>
        <taxon>Archaea</taxon>
        <taxon>Methanobacteriati</taxon>
        <taxon>Methanobacteriota</taxon>
        <taxon>Stenosarchaea group</taxon>
        <taxon>Halobacteria</taxon>
        <taxon>Halobacteriales</taxon>
        <taxon>Natronoarchaeaceae</taxon>
    </lineage>
</organism>
<evidence type="ECO:0000313" key="3">
    <source>
        <dbReference type="Proteomes" id="UP000219453"/>
    </source>
</evidence>
<accession>A0A285P8V9</accession>
<evidence type="ECO:0000256" key="1">
    <source>
        <dbReference type="SAM" id="MobiDB-lite"/>
    </source>
</evidence>
<dbReference type="AlphaFoldDB" id="A0A285P8V9"/>
<sequence length="133" mass="14696">MSEQDTTPSITEVAHDRDGDGELMAVTEDVEIHGQEYEAEIYPATTGQRNEWTQRLEGEDEELSDELTAELLDEFATHEPEDFGADSWDDVRPAVTDALGNAILAKMFDAEDTDEFVEALEEAAQGATEGNQD</sequence>
<name>A0A285P8V9_NATPI</name>
<feature type="compositionally biased region" description="Polar residues" evidence="1">
    <location>
        <begin position="1"/>
        <end position="10"/>
    </location>
</feature>
<proteinExistence type="predicted"/>
<dbReference type="RefSeq" id="WP_097010156.1">
    <property type="nucleotide sequence ID" value="NZ_OBEJ01000009.1"/>
</dbReference>
<dbReference type="Proteomes" id="UP000219453">
    <property type="component" value="Unassembled WGS sequence"/>
</dbReference>
<protein>
    <submittedName>
        <fullName evidence="2">Uncharacterized protein</fullName>
    </submittedName>
</protein>
<keyword evidence="3" id="KW-1185">Reference proteome</keyword>
<dbReference type="OrthoDB" id="350537at2157"/>
<evidence type="ECO:0000313" key="2">
    <source>
        <dbReference type="EMBL" id="SNZ18175.1"/>
    </source>
</evidence>
<dbReference type="EMBL" id="OBEJ01000009">
    <property type="protein sequence ID" value="SNZ18175.1"/>
    <property type="molecule type" value="Genomic_DNA"/>
</dbReference>
<gene>
    <name evidence="2" type="ORF">SAMN06269185_3279</name>
</gene>
<feature type="region of interest" description="Disordered" evidence="1">
    <location>
        <begin position="1"/>
        <end position="24"/>
    </location>
</feature>
<reference evidence="3" key="1">
    <citation type="submission" date="2017-09" db="EMBL/GenBank/DDBJ databases">
        <authorList>
            <person name="Varghese N."/>
            <person name="Submissions S."/>
        </authorList>
    </citation>
    <scope>NUCLEOTIDE SEQUENCE [LARGE SCALE GENOMIC DNA]</scope>
    <source>
        <strain evidence="3">DSM 27208</strain>
    </source>
</reference>